<feature type="region of interest" description="Disordered" evidence="2">
    <location>
        <begin position="1"/>
        <end position="26"/>
    </location>
</feature>
<name>A0A8S3WNZ1_PARAO</name>
<dbReference type="EMBL" id="CAJQZP010000610">
    <property type="protein sequence ID" value="CAG4971843.1"/>
    <property type="molecule type" value="Genomic_DNA"/>
</dbReference>
<evidence type="ECO:0000256" key="1">
    <source>
        <dbReference type="SAM" id="Coils"/>
    </source>
</evidence>
<feature type="compositionally biased region" description="Polar residues" evidence="2">
    <location>
        <begin position="1"/>
        <end position="12"/>
    </location>
</feature>
<gene>
    <name evidence="3" type="ORF">PAPOLLO_LOCUS8502</name>
</gene>
<comment type="caution">
    <text evidence="3">The sequence shown here is derived from an EMBL/GenBank/DDBJ whole genome shotgun (WGS) entry which is preliminary data.</text>
</comment>
<accession>A0A8S3WNZ1</accession>
<evidence type="ECO:0000313" key="4">
    <source>
        <dbReference type="Proteomes" id="UP000691718"/>
    </source>
</evidence>
<proteinExistence type="predicted"/>
<feature type="coiled-coil region" evidence="1">
    <location>
        <begin position="58"/>
        <end position="109"/>
    </location>
</feature>
<dbReference type="AlphaFoldDB" id="A0A8S3WNZ1"/>
<sequence>MNFLENITLQRSGRTRTKSDSQSNVSQYDNELLTQTMDDTATSVPDMSKDDSYDQELIAKLKKQVEKLTLQLSSAEEEISTLDNLTLENNNLKQSNEELQKINILYKKKLPTALQKNLRKNYLPPKKFTKQTNTNRATKYYQKKMNDKGSQTTVLVSETVEQKKPVVKTGIPHSEKQYLRRIKNSKLCIISENKYNKIRKIAEGKLQNSEICHYLMPYAGINNMIRDLKPKLKKITLDDYCIILIGETDFKTTKEYSNIRKVLNNIQHTNVILCMPTYKICASNVTMYNRSVEHFNHLLYQDILAHEHAFFVDTNKNLTWDYKMYKKYRNSK</sequence>
<dbReference type="Proteomes" id="UP000691718">
    <property type="component" value="Unassembled WGS sequence"/>
</dbReference>
<reference evidence="3" key="1">
    <citation type="submission" date="2021-04" db="EMBL/GenBank/DDBJ databases">
        <authorList>
            <person name="Tunstrom K."/>
        </authorList>
    </citation>
    <scope>NUCLEOTIDE SEQUENCE</scope>
</reference>
<keyword evidence="4" id="KW-1185">Reference proteome</keyword>
<evidence type="ECO:0000313" key="3">
    <source>
        <dbReference type="EMBL" id="CAG4971843.1"/>
    </source>
</evidence>
<keyword evidence="1" id="KW-0175">Coiled coil</keyword>
<dbReference type="OrthoDB" id="7490061at2759"/>
<organism evidence="3 4">
    <name type="scientific">Parnassius apollo</name>
    <name type="common">Apollo butterfly</name>
    <name type="synonym">Papilio apollo</name>
    <dbReference type="NCBI Taxonomy" id="110799"/>
    <lineage>
        <taxon>Eukaryota</taxon>
        <taxon>Metazoa</taxon>
        <taxon>Ecdysozoa</taxon>
        <taxon>Arthropoda</taxon>
        <taxon>Hexapoda</taxon>
        <taxon>Insecta</taxon>
        <taxon>Pterygota</taxon>
        <taxon>Neoptera</taxon>
        <taxon>Endopterygota</taxon>
        <taxon>Lepidoptera</taxon>
        <taxon>Glossata</taxon>
        <taxon>Ditrysia</taxon>
        <taxon>Papilionoidea</taxon>
        <taxon>Papilionidae</taxon>
        <taxon>Parnassiinae</taxon>
        <taxon>Parnassini</taxon>
        <taxon>Parnassius</taxon>
        <taxon>Parnassius</taxon>
    </lineage>
</organism>
<evidence type="ECO:0000256" key="2">
    <source>
        <dbReference type="SAM" id="MobiDB-lite"/>
    </source>
</evidence>
<protein>
    <submittedName>
        <fullName evidence="3">(apollo) hypothetical protein</fullName>
    </submittedName>
</protein>